<evidence type="ECO:0000313" key="2">
    <source>
        <dbReference type="Proteomes" id="UP001611383"/>
    </source>
</evidence>
<accession>A0ABY9X0F0</accession>
<keyword evidence="2" id="KW-1185">Reference proteome</keyword>
<protein>
    <submittedName>
        <fullName evidence="1">Uncharacterized protein</fullName>
    </submittedName>
</protein>
<organism evidence="1 2">
    <name type="scientific">Archangium minus</name>
    <dbReference type="NCBI Taxonomy" id="83450"/>
    <lineage>
        <taxon>Bacteria</taxon>
        <taxon>Pseudomonadati</taxon>
        <taxon>Myxococcota</taxon>
        <taxon>Myxococcia</taxon>
        <taxon>Myxococcales</taxon>
        <taxon>Cystobacterineae</taxon>
        <taxon>Archangiaceae</taxon>
        <taxon>Archangium</taxon>
    </lineage>
</organism>
<reference evidence="1 2" key="1">
    <citation type="submission" date="2019-08" db="EMBL/GenBank/DDBJ databases">
        <title>Archangium and Cystobacter genomes.</title>
        <authorList>
            <person name="Chen I.-C.K."/>
            <person name="Wielgoss S."/>
        </authorList>
    </citation>
    <scope>NUCLEOTIDE SEQUENCE [LARGE SCALE GENOMIC DNA]</scope>
    <source>
        <strain evidence="1 2">Cbm 6</strain>
    </source>
</reference>
<proteinExistence type="predicted"/>
<name>A0ABY9X0F0_9BACT</name>
<evidence type="ECO:0000313" key="1">
    <source>
        <dbReference type="EMBL" id="WNG48861.1"/>
    </source>
</evidence>
<dbReference type="RefSeq" id="WP_395806525.1">
    <property type="nucleotide sequence ID" value="NZ_CP043494.1"/>
</dbReference>
<sequence>MIALATKWMSQFFATLGDDRLAAYELRDASMRSDLARWTGTLTGVVVRSFEALGWAAAGKGHRCTVLPVKRNEYLSQDVMAFLASGAGWRFPVAVCELENSADADLVAYSLWNVLCVRCGLRIVFCYRPDSADGPAFIASLGSGVVDAMPIAERAALEGETLVIIGSRNDAGTFPYGFFQAWKLNSNTGRFERFARQ</sequence>
<dbReference type="EMBL" id="CP043494">
    <property type="protein sequence ID" value="WNG48861.1"/>
    <property type="molecule type" value="Genomic_DNA"/>
</dbReference>
<gene>
    <name evidence="1" type="ORF">F0U60_35675</name>
</gene>
<dbReference type="Proteomes" id="UP001611383">
    <property type="component" value="Chromosome"/>
</dbReference>